<dbReference type="InterPro" id="IPR050309">
    <property type="entry name" value="Type-B_Carboxylest/Lipase"/>
</dbReference>
<dbReference type="InterPro" id="IPR002018">
    <property type="entry name" value="CarbesteraseB"/>
</dbReference>
<reference evidence="6 7" key="1">
    <citation type="journal article" date="2009" name="Stand. Genomic Sci.">
        <title>Complete genome sequence of Beutenbergia cavernae type strain (HKI 0122).</title>
        <authorList>
            <person name="Land M."/>
            <person name="Pukall R."/>
            <person name="Abt B."/>
            <person name="Goker M."/>
            <person name="Rohde M."/>
            <person name="Glavina Del Rio T."/>
            <person name="Tice H."/>
            <person name="Copeland A."/>
            <person name="Cheng J.F."/>
            <person name="Lucas S."/>
            <person name="Chen F."/>
            <person name="Nolan M."/>
            <person name="Bruce D."/>
            <person name="Goodwin L."/>
            <person name="Pitluck S."/>
            <person name="Ivanova N."/>
            <person name="Mavromatis K."/>
            <person name="Ovchinnikova G."/>
            <person name="Pati A."/>
            <person name="Chen A."/>
            <person name="Palaniappan K."/>
            <person name="Hauser L."/>
            <person name="Chang Y.J."/>
            <person name="Jefferies C.C."/>
            <person name="Saunders E."/>
            <person name="Brettin T."/>
            <person name="Detter J.C."/>
            <person name="Han C."/>
            <person name="Chain P."/>
            <person name="Bristow J."/>
            <person name="Eisen J.A."/>
            <person name="Markowitz V."/>
            <person name="Hugenholtz P."/>
            <person name="Kyrpides N.C."/>
            <person name="Klenk H.P."/>
            <person name="Lapidus A."/>
        </authorList>
    </citation>
    <scope>NUCLEOTIDE SEQUENCE [LARGE SCALE GENOMIC DNA]</scope>
    <source>
        <strain evidence="7">ATCC BAA-8 / DSM 12333 / NBRC 16432</strain>
    </source>
</reference>
<keyword evidence="7" id="KW-1185">Reference proteome</keyword>
<evidence type="ECO:0000313" key="6">
    <source>
        <dbReference type="EMBL" id="ACQ80382.1"/>
    </source>
</evidence>
<gene>
    <name evidence="6" type="ordered locus">Bcav_2130</name>
</gene>
<dbReference type="EC" id="3.1.1.-" evidence="3"/>
<dbReference type="Gene3D" id="3.40.50.1820">
    <property type="entry name" value="alpha/beta hydrolase"/>
    <property type="match status" value="1"/>
</dbReference>
<dbReference type="InterPro" id="IPR019826">
    <property type="entry name" value="Carboxylesterase_B_AS"/>
</dbReference>
<accession>C5C6H6</accession>
<dbReference type="GO" id="GO:0016787">
    <property type="term" value="F:hydrolase activity"/>
    <property type="evidence" value="ECO:0007669"/>
    <property type="project" value="UniProtKB-KW"/>
</dbReference>
<feature type="signal peptide" evidence="3">
    <location>
        <begin position="1"/>
        <end position="24"/>
    </location>
</feature>
<dbReference type="ESTHER" id="9mico-c5c6h6">
    <property type="family name" value="Carb_B_Bacteria"/>
</dbReference>
<dbReference type="RefSeq" id="WP_015882622.1">
    <property type="nucleotide sequence ID" value="NC_012669.1"/>
</dbReference>
<evidence type="ECO:0000256" key="4">
    <source>
        <dbReference type="SAM" id="MobiDB-lite"/>
    </source>
</evidence>
<feature type="domain" description="Carboxylesterase type B" evidence="5">
    <location>
        <begin position="48"/>
        <end position="540"/>
    </location>
</feature>
<dbReference type="Proteomes" id="UP000007962">
    <property type="component" value="Chromosome"/>
</dbReference>
<dbReference type="STRING" id="471853.Bcav_2130"/>
<dbReference type="PROSITE" id="PS00122">
    <property type="entry name" value="CARBOXYLESTERASE_B_1"/>
    <property type="match status" value="1"/>
</dbReference>
<dbReference type="PANTHER" id="PTHR11559">
    <property type="entry name" value="CARBOXYLESTERASE"/>
    <property type="match status" value="1"/>
</dbReference>
<evidence type="ECO:0000259" key="5">
    <source>
        <dbReference type="Pfam" id="PF00135"/>
    </source>
</evidence>
<proteinExistence type="inferred from homology"/>
<protein>
    <recommendedName>
        <fullName evidence="3">Carboxylic ester hydrolase</fullName>
        <ecNumber evidence="3">3.1.1.-</ecNumber>
    </recommendedName>
</protein>
<keyword evidence="2 3" id="KW-0378">Hydrolase</keyword>
<dbReference type="Pfam" id="PF00135">
    <property type="entry name" value="COesterase"/>
    <property type="match status" value="1"/>
</dbReference>
<dbReference type="OrthoDB" id="3199405at2"/>
<evidence type="ECO:0000256" key="3">
    <source>
        <dbReference type="RuleBase" id="RU361235"/>
    </source>
</evidence>
<sequence length="544" mass="57386">MPRLSWVAVVATALVALTASAASAAPPSEEPPRPAAQAEPAGAHRPFARVDSGWLRGEAADGVARFTGIPYAAPPVGEARWTAPRAPLPWRGVRDATQPGPLCPQLDYTDWENPVAVGQEDCLTLDVVRPVGPGTRGRLPVLVWLYGGNLSTGGASQYDGARLAAGGDVVVVTLNYRTGALGFLSSPELDSPRTASGQFGLLDQAEALRWVQRNIDAFGGDPRRVTLAGQSAGARSVCAHLASPGSRGLFDRAIVQSGACANPVMTRADADRNGARAIERIGCADAADVAACLRATPVASLLRDFSDAQPTVFGERRDDQWGPVAGTDFLPRQPIEAIARGSAAGVPLLVGSTRDEMRSFVVGWYDALTPELYAEDVREAFGADGDAILARYPAADHAHPSLALATVLTDWGRGIGACPVLETARTASRHAPVYAYELREEAPASSPAGVPYGAYHGWDLPFLWDTSIPGSVYPELSPAQQDLADEMIGYWSSFAHDGDPNHRGAPRWQRLHGGSDAVLGLSAAAIAPTPFAQEHRCAFWDSVG</sequence>
<feature type="chain" id="PRO_5005125168" description="Carboxylic ester hydrolase" evidence="3">
    <location>
        <begin position="25"/>
        <end position="544"/>
    </location>
</feature>
<dbReference type="AlphaFoldDB" id="C5C6H6"/>
<organism evidence="6 7">
    <name type="scientific">Beutenbergia cavernae (strain ATCC BAA-8 / DSM 12333 / CCUG 43141 / JCM 11478 / NBRC 16432 / NCIMB 13614 / HKI 0122)</name>
    <dbReference type="NCBI Taxonomy" id="471853"/>
    <lineage>
        <taxon>Bacteria</taxon>
        <taxon>Bacillati</taxon>
        <taxon>Actinomycetota</taxon>
        <taxon>Actinomycetes</taxon>
        <taxon>Micrococcales</taxon>
        <taxon>Beutenbergiaceae</taxon>
        <taxon>Beutenbergia</taxon>
    </lineage>
</organism>
<dbReference type="SUPFAM" id="SSF53474">
    <property type="entry name" value="alpha/beta-Hydrolases"/>
    <property type="match status" value="1"/>
</dbReference>
<feature type="region of interest" description="Disordered" evidence="4">
    <location>
        <begin position="22"/>
        <end position="43"/>
    </location>
</feature>
<evidence type="ECO:0000256" key="2">
    <source>
        <dbReference type="ARBA" id="ARBA00022801"/>
    </source>
</evidence>
<dbReference type="HOGENOM" id="CLU_006586_16_4_11"/>
<comment type="similarity">
    <text evidence="1 3">Belongs to the type-B carboxylesterase/lipase family.</text>
</comment>
<dbReference type="InterPro" id="IPR019819">
    <property type="entry name" value="Carboxylesterase_B_CS"/>
</dbReference>
<name>C5C6H6_BEUC1</name>
<keyword evidence="3" id="KW-0732">Signal</keyword>
<evidence type="ECO:0000256" key="1">
    <source>
        <dbReference type="ARBA" id="ARBA00005964"/>
    </source>
</evidence>
<dbReference type="EMBL" id="CP001618">
    <property type="protein sequence ID" value="ACQ80382.1"/>
    <property type="molecule type" value="Genomic_DNA"/>
</dbReference>
<dbReference type="KEGG" id="bcv:Bcav_2130"/>
<dbReference type="PROSITE" id="PS00941">
    <property type="entry name" value="CARBOXYLESTERASE_B_2"/>
    <property type="match status" value="1"/>
</dbReference>
<dbReference type="InterPro" id="IPR029058">
    <property type="entry name" value="AB_hydrolase_fold"/>
</dbReference>
<dbReference type="eggNOG" id="COG2272">
    <property type="taxonomic scope" value="Bacteria"/>
</dbReference>
<evidence type="ECO:0000313" key="7">
    <source>
        <dbReference type="Proteomes" id="UP000007962"/>
    </source>
</evidence>